<keyword evidence="11" id="KW-0969">Cilium</keyword>
<dbReference type="InterPro" id="IPR049119">
    <property type="entry name" value="FlgK_D2-like"/>
</dbReference>
<keyword evidence="5" id="KW-0964">Secreted</keyword>
<comment type="subcellular location">
    <subcellularLocation>
        <location evidence="1">Bacterial flagellum</location>
    </subcellularLocation>
    <subcellularLocation>
        <location evidence="2">Secreted</location>
    </subcellularLocation>
</comment>
<keyword evidence="11" id="KW-0966">Cell projection</keyword>
<accession>A0ABQ3BNZ2</accession>
<evidence type="ECO:0000256" key="6">
    <source>
        <dbReference type="ARBA" id="ARBA00023143"/>
    </source>
</evidence>
<dbReference type="Pfam" id="PF22638">
    <property type="entry name" value="FlgK_D1"/>
    <property type="match status" value="1"/>
</dbReference>
<sequence length="624" mass="64142">MSVLSTGTSALLAFQRALGTVSHNVANVNTEGYSRQRVDLEARPGQTSGAGYVGAGVSIQKLQRLADGLTFARQVDSSGELGRLTQLSTFADRIDSLFNNSATGLATPWANFYGAAKGVVSEPGSSVARQAMLDSANQLASRFRAVDSQLTSMGKEADLRLAAQVDVANQLATEIAALNQQISASGTNASPDLIDQRDVRVQKLAGLTGAEIVPQDDGSLNVFSGGQALVLGTRAGKLALSADPYNPERQVLALSTPSGAVKLPSGTLSGEIGGLLEFRERVLDPARADLGRMATAFAVAFNQQQRAGVDYKGNAGQDLFAIPSPPVDASAGNTGTASFSASISDVGALKGSDIELRFASGSWSAVRAGTGEPLPMSGTGTAASPFVIEGVSLVMSGAPANGDRFMLRPTSEAAAGLQVVLKDPDAIAAASPLRAQVDASNLGSAKPGTMSVTDAGAFASFAGAQVEFIDATSYTVDGAGPFAYTPGAAITGNGWSMTLDGAPEAGDTFNLSRTPARSTDNSNARLLAGLDGKSILDGGTVNLTSGLSRITSRVGTESQHAQMNLAAQQALHDQVVAERDSVSGVNLDEEAADMLRYQQAYQAAAQIISTADTMFQTLLGAVRR</sequence>
<dbReference type="InterPro" id="IPR001444">
    <property type="entry name" value="Flag_bb_rod_N"/>
</dbReference>
<evidence type="ECO:0000256" key="1">
    <source>
        <dbReference type="ARBA" id="ARBA00004365"/>
    </source>
</evidence>
<evidence type="ECO:0000259" key="10">
    <source>
        <dbReference type="Pfam" id="PF22638"/>
    </source>
</evidence>
<feature type="domain" description="Flagellar basal-body/hook protein C-terminal" evidence="8">
    <location>
        <begin position="582"/>
        <end position="619"/>
    </location>
</feature>
<dbReference type="Proteomes" id="UP000643403">
    <property type="component" value="Unassembled WGS sequence"/>
</dbReference>
<dbReference type="InterPro" id="IPR053927">
    <property type="entry name" value="FlgK_helical"/>
</dbReference>
<dbReference type="SUPFAM" id="SSF64518">
    <property type="entry name" value="Phase 1 flagellin"/>
    <property type="match status" value="2"/>
</dbReference>
<dbReference type="Pfam" id="PF21158">
    <property type="entry name" value="flgK_1st_1"/>
    <property type="match status" value="1"/>
</dbReference>
<feature type="domain" description="Flagellar hook-associated protein 1 D2-like" evidence="9">
    <location>
        <begin position="331"/>
        <end position="409"/>
    </location>
</feature>
<evidence type="ECO:0000259" key="8">
    <source>
        <dbReference type="Pfam" id="PF06429"/>
    </source>
</evidence>
<protein>
    <recommendedName>
        <fullName evidence="4">Flagellar hook-associated protein 1</fullName>
    </recommendedName>
</protein>
<dbReference type="InterPro" id="IPR010930">
    <property type="entry name" value="Flg_bb/hook_C_dom"/>
</dbReference>
<evidence type="ECO:0000313" key="12">
    <source>
        <dbReference type="Proteomes" id="UP000643403"/>
    </source>
</evidence>
<feature type="domain" description="Flagellar basal body rod protein N-terminal" evidence="7">
    <location>
        <begin position="4"/>
        <end position="33"/>
    </location>
</feature>
<keyword evidence="6" id="KW-0975">Bacterial flagellum</keyword>
<dbReference type="PANTHER" id="PTHR30033">
    <property type="entry name" value="FLAGELLAR HOOK-ASSOCIATED PROTEIN 1"/>
    <property type="match status" value="1"/>
</dbReference>
<dbReference type="InterPro" id="IPR002371">
    <property type="entry name" value="FlgK"/>
</dbReference>
<dbReference type="Pfam" id="PF06429">
    <property type="entry name" value="Flg_bbr_C"/>
    <property type="match status" value="1"/>
</dbReference>
<dbReference type="EMBL" id="BMXY01000001">
    <property type="protein sequence ID" value="GGZ52921.1"/>
    <property type="molecule type" value="Genomic_DNA"/>
</dbReference>
<evidence type="ECO:0000256" key="5">
    <source>
        <dbReference type="ARBA" id="ARBA00022525"/>
    </source>
</evidence>
<evidence type="ECO:0000259" key="7">
    <source>
        <dbReference type="Pfam" id="PF00460"/>
    </source>
</evidence>
<evidence type="ECO:0000256" key="2">
    <source>
        <dbReference type="ARBA" id="ARBA00004613"/>
    </source>
</evidence>
<name>A0ABQ3BNZ2_9GAMM</name>
<evidence type="ECO:0000256" key="3">
    <source>
        <dbReference type="ARBA" id="ARBA00009677"/>
    </source>
</evidence>
<dbReference type="NCBIfam" id="TIGR02492">
    <property type="entry name" value="flgK_ends"/>
    <property type="match status" value="1"/>
</dbReference>
<evidence type="ECO:0000259" key="9">
    <source>
        <dbReference type="Pfam" id="PF21158"/>
    </source>
</evidence>
<gene>
    <name evidence="11" type="primary">flgK</name>
    <name evidence="11" type="ORF">GCM10008101_02560</name>
</gene>
<evidence type="ECO:0000256" key="4">
    <source>
        <dbReference type="ARBA" id="ARBA00016244"/>
    </source>
</evidence>
<dbReference type="PRINTS" id="PR01005">
    <property type="entry name" value="FLGHOOKAP1"/>
</dbReference>
<dbReference type="RefSeq" id="WP_189446523.1">
    <property type="nucleotide sequence ID" value="NZ_BMXY01000001.1"/>
</dbReference>
<comment type="caution">
    <text evidence="11">The sequence shown here is derived from an EMBL/GenBank/DDBJ whole genome shotgun (WGS) entry which is preliminary data.</text>
</comment>
<organism evidence="11 12">
    <name type="scientific">Cognatilysobacter xinjiangensis</name>
    <dbReference type="NCBI Taxonomy" id="546892"/>
    <lineage>
        <taxon>Bacteria</taxon>
        <taxon>Pseudomonadati</taxon>
        <taxon>Pseudomonadota</taxon>
        <taxon>Gammaproteobacteria</taxon>
        <taxon>Lysobacterales</taxon>
        <taxon>Lysobacteraceae</taxon>
        <taxon>Cognatilysobacter</taxon>
    </lineage>
</organism>
<keyword evidence="12" id="KW-1185">Reference proteome</keyword>
<proteinExistence type="inferred from homology"/>
<comment type="similarity">
    <text evidence="3">Belongs to the flagella basal body rod proteins family.</text>
</comment>
<reference evidence="12" key="1">
    <citation type="journal article" date="2019" name="Int. J. Syst. Evol. Microbiol.">
        <title>The Global Catalogue of Microorganisms (GCM) 10K type strain sequencing project: providing services to taxonomists for standard genome sequencing and annotation.</title>
        <authorList>
            <consortium name="The Broad Institute Genomics Platform"/>
            <consortium name="The Broad Institute Genome Sequencing Center for Infectious Disease"/>
            <person name="Wu L."/>
            <person name="Ma J."/>
        </authorList>
    </citation>
    <scope>NUCLEOTIDE SEQUENCE [LARGE SCALE GENOMIC DNA]</scope>
    <source>
        <strain evidence="12">KCTC 22558</strain>
    </source>
</reference>
<feature type="domain" description="Flagellar hook-associated protein FlgK helical" evidence="10">
    <location>
        <begin position="92"/>
        <end position="320"/>
    </location>
</feature>
<dbReference type="Pfam" id="PF00460">
    <property type="entry name" value="Flg_bb_rod"/>
    <property type="match status" value="1"/>
</dbReference>
<evidence type="ECO:0000313" key="11">
    <source>
        <dbReference type="EMBL" id="GGZ52921.1"/>
    </source>
</evidence>
<dbReference type="PANTHER" id="PTHR30033:SF1">
    <property type="entry name" value="FLAGELLAR HOOK-ASSOCIATED PROTEIN 1"/>
    <property type="match status" value="1"/>
</dbReference>
<keyword evidence="11" id="KW-0282">Flagellum</keyword>